<gene>
    <name evidence="2" type="ORF">EVA_07316</name>
</gene>
<feature type="domain" description="DUF5018" evidence="1">
    <location>
        <begin position="38"/>
        <end position="149"/>
    </location>
</feature>
<proteinExistence type="predicted"/>
<organism evidence="2">
    <name type="scientific">gut metagenome</name>
    <dbReference type="NCBI Taxonomy" id="749906"/>
    <lineage>
        <taxon>unclassified sequences</taxon>
        <taxon>metagenomes</taxon>
        <taxon>organismal metagenomes</taxon>
    </lineage>
</organism>
<dbReference type="Pfam" id="PF22243">
    <property type="entry name" value="DUF5018-rel"/>
    <property type="match status" value="1"/>
</dbReference>
<evidence type="ECO:0000313" key="2">
    <source>
        <dbReference type="EMBL" id="EJX04575.1"/>
    </source>
</evidence>
<dbReference type="EMBL" id="AMCI01001769">
    <property type="protein sequence ID" value="EJX04575.1"/>
    <property type="molecule type" value="Genomic_DNA"/>
</dbReference>
<name>J9GVL0_9ZZZZ</name>
<sequence length="154" mass="16589">MRKILNVLMLVLATVFCTSCLEGGLEDLPLAGDADIISVRAVSHRWISSDKEPSSGENKVKQASLTQKNTVDKENCSVTIQVSIPDGFPQDQITAVSVSKLVVDLNVSSAARVYPENGSAALGKPADWSKPNQYRIQAANGTEKLWTVTLTMAK</sequence>
<dbReference type="AlphaFoldDB" id="J9GVL0"/>
<dbReference type="InterPro" id="IPR054460">
    <property type="entry name" value="DUF5018-rel"/>
</dbReference>
<reference evidence="2" key="1">
    <citation type="journal article" date="2012" name="PLoS ONE">
        <title>Gene sets for utilization of primary and secondary nutrition supplies in the distal gut of endangered iberian lynx.</title>
        <authorList>
            <person name="Alcaide M."/>
            <person name="Messina E."/>
            <person name="Richter M."/>
            <person name="Bargiela R."/>
            <person name="Peplies J."/>
            <person name="Huws S.A."/>
            <person name="Newbold C.J."/>
            <person name="Golyshin P.N."/>
            <person name="Simon M.A."/>
            <person name="Lopez G."/>
            <person name="Yakimov M.M."/>
            <person name="Ferrer M."/>
        </authorList>
    </citation>
    <scope>NUCLEOTIDE SEQUENCE</scope>
</reference>
<accession>J9GVL0</accession>
<dbReference type="Gene3D" id="2.60.40.4120">
    <property type="match status" value="1"/>
</dbReference>
<evidence type="ECO:0000259" key="1">
    <source>
        <dbReference type="Pfam" id="PF22243"/>
    </source>
</evidence>
<protein>
    <recommendedName>
        <fullName evidence="1">DUF5018 domain-containing protein</fullName>
    </recommendedName>
</protein>
<comment type="caution">
    <text evidence="2">The sequence shown here is derived from an EMBL/GenBank/DDBJ whole genome shotgun (WGS) entry which is preliminary data.</text>
</comment>